<keyword evidence="3" id="KW-0862">Zinc</keyword>
<feature type="region of interest" description="Disordered" evidence="5">
    <location>
        <begin position="74"/>
        <end position="103"/>
    </location>
</feature>
<evidence type="ECO:0000259" key="6">
    <source>
        <dbReference type="PROSITE" id="PS50966"/>
    </source>
</evidence>
<comment type="caution">
    <text evidence="7">The sequence shown here is derived from an EMBL/GenBank/DDBJ whole genome shotgun (WGS) entry which is preliminary data.</text>
</comment>
<keyword evidence="1" id="KW-0479">Metal-binding</keyword>
<feature type="compositionally biased region" description="Basic residues" evidence="5">
    <location>
        <begin position="337"/>
        <end position="350"/>
    </location>
</feature>
<feature type="region of interest" description="Disordered" evidence="5">
    <location>
        <begin position="329"/>
        <end position="362"/>
    </location>
</feature>
<evidence type="ECO:0000313" key="8">
    <source>
        <dbReference type="Proteomes" id="UP000289738"/>
    </source>
</evidence>
<evidence type="ECO:0000256" key="4">
    <source>
        <dbReference type="PROSITE-ProRule" id="PRU00325"/>
    </source>
</evidence>
<dbReference type="GO" id="GO:0008270">
    <property type="term" value="F:zinc ion binding"/>
    <property type="evidence" value="ECO:0007669"/>
    <property type="project" value="UniProtKB-KW"/>
</dbReference>
<gene>
    <name evidence="7" type="ORF">Ahy_A10g050511</name>
</gene>
<dbReference type="PROSITE" id="PS50966">
    <property type="entry name" value="ZF_SWIM"/>
    <property type="match status" value="1"/>
</dbReference>
<evidence type="ECO:0000256" key="1">
    <source>
        <dbReference type="ARBA" id="ARBA00022723"/>
    </source>
</evidence>
<sequence length="362" mass="39096">MVIDLGKRICTCQFWMLTGIPCIHACAALARVNKRPENFCHLLDTMESYKKTYEHHINPLPGQSLWEKSVYNQPQAPNIKRKPGKLTTKRRKDADEGTSGNKKAKPIITLKETAKAIHLYILWSKGPHQEGIADEVVAALAAATAAKSKTTPTGSTPIAAEASNAANEPPQIVEVPTGAVIQNPPHVDITDNLPPLVDAAEIDLSQPNYGGTQDEFRNFTQAPPAPTTKRPHKFSTKKRNSPPPITASVDPMQGASAAIPPLVNASVDPMQGASAATSSRLANFMKFVPTPGIAHNQTILNSTSKLQILKARLACTSSLLYAAASSKFPLSSSTIPSKHRRFPHPHRSGTRRGSAASWRPCH</sequence>
<feature type="compositionally biased region" description="Basic residues" evidence="5">
    <location>
        <begin position="79"/>
        <end position="91"/>
    </location>
</feature>
<dbReference type="EMBL" id="SDMP01000010">
    <property type="protein sequence ID" value="RYR35342.1"/>
    <property type="molecule type" value="Genomic_DNA"/>
</dbReference>
<evidence type="ECO:0000256" key="3">
    <source>
        <dbReference type="ARBA" id="ARBA00022833"/>
    </source>
</evidence>
<dbReference type="InterPro" id="IPR006564">
    <property type="entry name" value="Znf_PMZ"/>
</dbReference>
<evidence type="ECO:0000256" key="2">
    <source>
        <dbReference type="ARBA" id="ARBA00022771"/>
    </source>
</evidence>
<evidence type="ECO:0000313" key="7">
    <source>
        <dbReference type="EMBL" id="RYR35342.1"/>
    </source>
</evidence>
<dbReference type="Pfam" id="PF04434">
    <property type="entry name" value="SWIM"/>
    <property type="match status" value="1"/>
</dbReference>
<feature type="region of interest" description="Disordered" evidence="5">
    <location>
        <begin position="213"/>
        <end position="252"/>
    </location>
</feature>
<keyword evidence="2 4" id="KW-0863">Zinc-finger</keyword>
<evidence type="ECO:0000256" key="5">
    <source>
        <dbReference type="SAM" id="MobiDB-lite"/>
    </source>
</evidence>
<feature type="compositionally biased region" description="Basic residues" evidence="5">
    <location>
        <begin position="229"/>
        <end position="240"/>
    </location>
</feature>
<dbReference type="InterPro" id="IPR007527">
    <property type="entry name" value="Znf_SWIM"/>
</dbReference>
<proteinExistence type="predicted"/>
<dbReference type="Proteomes" id="UP000289738">
    <property type="component" value="Chromosome A10"/>
</dbReference>
<accession>A0A445B9I8</accession>
<feature type="domain" description="SWIM-type" evidence="6">
    <location>
        <begin position="1"/>
        <end position="33"/>
    </location>
</feature>
<name>A0A445B9I8_ARAHY</name>
<dbReference type="AlphaFoldDB" id="A0A445B9I8"/>
<keyword evidence="8" id="KW-1185">Reference proteome</keyword>
<organism evidence="7 8">
    <name type="scientific">Arachis hypogaea</name>
    <name type="common">Peanut</name>
    <dbReference type="NCBI Taxonomy" id="3818"/>
    <lineage>
        <taxon>Eukaryota</taxon>
        <taxon>Viridiplantae</taxon>
        <taxon>Streptophyta</taxon>
        <taxon>Embryophyta</taxon>
        <taxon>Tracheophyta</taxon>
        <taxon>Spermatophyta</taxon>
        <taxon>Magnoliopsida</taxon>
        <taxon>eudicotyledons</taxon>
        <taxon>Gunneridae</taxon>
        <taxon>Pentapetalae</taxon>
        <taxon>rosids</taxon>
        <taxon>fabids</taxon>
        <taxon>Fabales</taxon>
        <taxon>Fabaceae</taxon>
        <taxon>Papilionoideae</taxon>
        <taxon>50 kb inversion clade</taxon>
        <taxon>dalbergioids sensu lato</taxon>
        <taxon>Dalbergieae</taxon>
        <taxon>Pterocarpus clade</taxon>
        <taxon>Arachis</taxon>
    </lineage>
</organism>
<protein>
    <recommendedName>
        <fullName evidence="6">SWIM-type domain-containing protein</fullName>
    </recommendedName>
</protein>
<dbReference type="SMART" id="SM00575">
    <property type="entry name" value="ZnF_PMZ"/>
    <property type="match status" value="1"/>
</dbReference>
<reference evidence="7 8" key="1">
    <citation type="submission" date="2019-01" db="EMBL/GenBank/DDBJ databases">
        <title>Sequencing of cultivated peanut Arachis hypogaea provides insights into genome evolution and oil improvement.</title>
        <authorList>
            <person name="Chen X."/>
        </authorList>
    </citation>
    <scope>NUCLEOTIDE SEQUENCE [LARGE SCALE GENOMIC DNA]</scope>
    <source>
        <strain evidence="8">cv. Fuhuasheng</strain>
        <tissue evidence="7">Leaves</tissue>
    </source>
</reference>